<keyword evidence="2" id="KW-1185">Reference proteome</keyword>
<accession>A0ACA9SYZ8</accession>
<evidence type="ECO:0000313" key="2">
    <source>
        <dbReference type="Proteomes" id="UP000789920"/>
    </source>
</evidence>
<organism evidence="1 2">
    <name type="scientific">Racocetra persica</name>
    <dbReference type="NCBI Taxonomy" id="160502"/>
    <lineage>
        <taxon>Eukaryota</taxon>
        <taxon>Fungi</taxon>
        <taxon>Fungi incertae sedis</taxon>
        <taxon>Mucoromycota</taxon>
        <taxon>Glomeromycotina</taxon>
        <taxon>Glomeromycetes</taxon>
        <taxon>Diversisporales</taxon>
        <taxon>Gigasporaceae</taxon>
        <taxon>Racocetra</taxon>
    </lineage>
</organism>
<protein>
    <submittedName>
        <fullName evidence="1">23700_t:CDS:1</fullName>
    </submittedName>
</protein>
<feature type="non-terminal residue" evidence="1">
    <location>
        <position position="59"/>
    </location>
</feature>
<proteinExistence type="predicted"/>
<sequence>MPNGGMPVTLTYALHRFRTPGSYARRTVEKIMQPEIAVVVVAKMLGQFVYDISLFSNDT</sequence>
<dbReference type="Proteomes" id="UP000789920">
    <property type="component" value="Unassembled WGS sequence"/>
</dbReference>
<comment type="caution">
    <text evidence="1">The sequence shown here is derived from an EMBL/GenBank/DDBJ whole genome shotgun (WGS) entry which is preliminary data.</text>
</comment>
<name>A0ACA9SYZ8_9GLOM</name>
<dbReference type="EMBL" id="CAJVQC010175179">
    <property type="protein sequence ID" value="CAG8851270.1"/>
    <property type="molecule type" value="Genomic_DNA"/>
</dbReference>
<evidence type="ECO:0000313" key="1">
    <source>
        <dbReference type="EMBL" id="CAG8851270.1"/>
    </source>
</evidence>
<gene>
    <name evidence="1" type="ORF">RPERSI_LOCUS36489</name>
</gene>
<reference evidence="1" key="1">
    <citation type="submission" date="2021-06" db="EMBL/GenBank/DDBJ databases">
        <authorList>
            <person name="Kallberg Y."/>
            <person name="Tangrot J."/>
            <person name="Rosling A."/>
        </authorList>
    </citation>
    <scope>NUCLEOTIDE SEQUENCE</scope>
    <source>
        <strain evidence="1">MA461A</strain>
    </source>
</reference>